<dbReference type="PANTHER" id="PTHR28631">
    <property type="entry name" value="UPF0692 PROTEIN C19ORF54"/>
    <property type="match status" value="1"/>
</dbReference>
<reference evidence="10" key="1">
    <citation type="submission" date="2011-02" db="EMBL/GenBank/DDBJ databases">
        <title>The Genome Sequence of Capsaspora owczarzaki ATCC 30864.</title>
        <authorList>
            <person name="Russ C."/>
            <person name="Cuomo C."/>
            <person name="Burger G."/>
            <person name="Gray M.W."/>
            <person name="Holland P.W.H."/>
            <person name="King N."/>
            <person name="Lang F.B.F."/>
            <person name="Roger A.J."/>
            <person name="Ruiz-Trillo I."/>
            <person name="Young S.K."/>
            <person name="Zeng Q."/>
            <person name="Gargeya S."/>
            <person name="Alvarado L."/>
            <person name="Berlin A."/>
            <person name="Chapman S.B."/>
            <person name="Chen Z."/>
            <person name="Freedman E."/>
            <person name="Gellesch M."/>
            <person name="Goldberg J."/>
            <person name="Griggs A."/>
            <person name="Gujja S."/>
            <person name="Heilman E."/>
            <person name="Heiman D."/>
            <person name="Howarth C."/>
            <person name="Mehta T."/>
            <person name="Neiman D."/>
            <person name="Pearson M."/>
            <person name="Roberts A."/>
            <person name="Saif S."/>
            <person name="Shea T."/>
            <person name="Shenoy N."/>
            <person name="Sisk P."/>
            <person name="Stolte C."/>
            <person name="Sykes S."/>
            <person name="White J."/>
            <person name="Yandava C."/>
            <person name="Haas B."/>
            <person name="Nusbaum C."/>
            <person name="Birren B."/>
        </authorList>
    </citation>
    <scope>NUCLEOTIDE SEQUENCE</scope>
    <source>
        <strain evidence="10">ATCC 30864</strain>
    </source>
</reference>
<dbReference type="PhylomeDB" id="A0A0D2WHW5"/>
<keyword evidence="1" id="KW-0031">Aminopeptidase</keyword>
<keyword evidence="10" id="KW-1185">Reference proteome</keyword>
<dbReference type="PANTHER" id="PTHR28631:SF1">
    <property type="entry name" value="ACTIN MATURATION PROTEASE"/>
    <property type="match status" value="1"/>
</dbReference>
<dbReference type="EMBL" id="KE346360">
    <property type="protein sequence ID" value="KJE88428.1"/>
    <property type="molecule type" value="Genomic_DNA"/>
</dbReference>
<feature type="compositionally biased region" description="Basic and acidic residues" evidence="8">
    <location>
        <begin position="17"/>
        <end position="30"/>
    </location>
</feature>
<dbReference type="OrthoDB" id="198816at2759"/>
<dbReference type="Pfam" id="PF21646">
    <property type="entry name" value="ACTMAP-like_C"/>
    <property type="match status" value="1"/>
</dbReference>
<evidence type="ECO:0000256" key="7">
    <source>
        <dbReference type="ARBA" id="ARBA00049041"/>
    </source>
</evidence>
<dbReference type="AlphaFoldDB" id="A0A0D2WHW5"/>
<dbReference type="GO" id="GO:0004177">
    <property type="term" value="F:aminopeptidase activity"/>
    <property type="evidence" value="ECO:0007669"/>
    <property type="project" value="UniProtKB-KW"/>
</dbReference>
<dbReference type="eggNOG" id="ENOG502QQQD">
    <property type="taxonomic scope" value="Eukaryota"/>
</dbReference>
<evidence type="ECO:0000313" key="9">
    <source>
        <dbReference type="EMBL" id="KJE88428.1"/>
    </source>
</evidence>
<proteinExistence type="inferred from homology"/>
<evidence type="ECO:0000256" key="1">
    <source>
        <dbReference type="ARBA" id="ARBA00022438"/>
    </source>
</evidence>
<evidence type="ECO:0000256" key="6">
    <source>
        <dbReference type="ARBA" id="ARBA00034908"/>
    </source>
</evidence>
<keyword evidence="2" id="KW-0645">Protease</keyword>
<keyword evidence="3" id="KW-0378">Hydrolase</keyword>
<feature type="region of interest" description="Disordered" evidence="8">
    <location>
        <begin position="1"/>
        <end position="30"/>
    </location>
</feature>
<dbReference type="Proteomes" id="UP000008743">
    <property type="component" value="Unassembled WGS sequence"/>
</dbReference>
<evidence type="ECO:0000256" key="4">
    <source>
        <dbReference type="ARBA" id="ARBA00034725"/>
    </source>
</evidence>
<name>A0A0D2WHW5_CAPO3</name>
<sequence>MTTTPGTKGSTAGHPPRHVEWQPHASEFDSETRRLVVRAASDWQAEHHQLEQQPQQQWSYLNRNVPSRVQHGPMCGMVALGMGTSYLTSSASTSAHDKAPDSPSLLLAAADPARPPQVDADSWRILTLAKQHKYSAYGEMFYAEWLAELASMQHGSVQAKVLTPLTLSAILQELVAGNLVLFPYDADRNHTPCLRSGHKAHWAILTGFAGVQVSPTAASPDQTSHDVKDEPICADELLKGCTIRVLDNQLHFVSSNADSAQLVMEAESVHFFLRQGKSRHQALYPAAAMLKSNWNMVEPDPDRASFANGLASADVASYVVPANLETLRDRVVVLRAVARSES</sequence>
<evidence type="ECO:0000256" key="2">
    <source>
        <dbReference type="ARBA" id="ARBA00022670"/>
    </source>
</evidence>
<organism evidence="9 10">
    <name type="scientific">Capsaspora owczarzaki (strain ATCC 30864)</name>
    <dbReference type="NCBI Taxonomy" id="595528"/>
    <lineage>
        <taxon>Eukaryota</taxon>
        <taxon>Filasterea</taxon>
        <taxon>Capsaspora</taxon>
    </lineage>
</organism>
<dbReference type="InParanoid" id="A0A0D2WHW5"/>
<dbReference type="OMA" id="HANSHIN"/>
<dbReference type="STRING" id="595528.A0A0D2WHW5"/>
<dbReference type="GO" id="GO:0006508">
    <property type="term" value="P:proteolysis"/>
    <property type="evidence" value="ECO:0007669"/>
    <property type="project" value="UniProtKB-KW"/>
</dbReference>
<protein>
    <recommendedName>
        <fullName evidence="5">Actin maturation protease</fullName>
    </recommendedName>
    <alternativeName>
        <fullName evidence="6">Actin aminopeptidase ACTMAP</fullName>
    </alternativeName>
</protein>
<dbReference type="InterPro" id="IPR040043">
    <property type="entry name" value="ACTMAP"/>
</dbReference>
<evidence type="ECO:0000256" key="5">
    <source>
        <dbReference type="ARBA" id="ARBA00034848"/>
    </source>
</evidence>
<gene>
    <name evidence="9" type="ORF">CAOG_000087</name>
</gene>
<evidence type="ECO:0000256" key="8">
    <source>
        <dbReference type="SAM" id="MobiDB-lite"/>
    </source>
</evidence>
<feature type="compositionally biased region" description="Polar residues" evidence="8">
    <location>
        <begin position="1"/>
        <end position="10"/>
    </location>
</feature>
<evidence type="ECO:0000313" key="10">
    <source>
        <dbReference type="Proteomes" id="UP000008743"/>
    </source>
</evidence>
<evidence type="ECO:0000256" key="3">
    <source>
        <dbReference type="ARBA" id="ARBA00022801"/>
    </source>
</evidence>
<accession>A0A0D2WHW5</accession>
<comment type="catalytic activity">
    <reaction evidence="7">
        <text>N-terminal N(alpha)-acetyl-L-cysteinyl-L-aspartyl-[protein] + H2O = N-terminal L-aspartyl-[protein] + N-acetyl-L-cysteine</text>
        <dbReference type="Rhea" id="RHEA:74579"/>
        <dbReference type="Rhea" id="RHEA-COMP:12669"/>
        <dbReference type="Rhea" id="RHEA-COMP:18395"/>
        <dbReference type="ChEBI" id="CHEBI:15377"/>
        <dbReference type="ChEBI" id="CHEBI:64720"/>
        <dbReference type="ChEBI" id="CHEBI:78236"/>
        <dbReference type="ChEBI" id="CHEBI:193599"/>
    </reaction>
    <physiologicalReaction direction="left-to-right" evidence="7">
        <dbReference type="Rhea" id="RHEA:74580"/>
    </physiologicalReaction>
</comment>
<comment type="similarity">
    <text evidence="4">Belongs to the ACTMAP family.</text>
</comment>